<gene>
    <name evidence="2" type="ORF">EHUX00137_LOCUS21000</name>
</gene>
<feature type="region of interest" description="Disordered" evidence="1">
    <location>
        <begin position="265"/>
        <end position="334"/>
    </location>
</feature>
<evidence type="ECO:0008006" key="3">
    <source>
        <dbReference type="Google" id="ProtNLM"/>
    </source>
</evidence>
<proteinExistence type="predicted"/>
<evidence type="ECO:0000256" key="1">
    <source>
        <dbReference type="SAM" id="MobiDB-lite"/>
    </source>
</evidence>
<accession>A0A7S3SI71</accession>
<dbReference type="InterPro" id="IPR036464">
    <property type="entry name" value="Rubisco_LSMT_subst-bd_sf"/>
</dbReference>
<dbReference type="AlphaFoldDB" id="A0A7S3SI71"/>
<feature type="compositionally biased region" description="Basic and acidic residues" evidence="1">
    <location>
        <begin position="269"/>
        <end position="283"/>
    </location>
</feature>
<sequence length="334" mass="35097">MRSCCRARFRLGRSCTSSPSSTSPTTPRALLPTCCAGPASHTLRPDLGRLSATGSPHACSIGVSGEGGAVSERRPRPIFSFCTAPAGSLLGGAVSEAWQVEGKEAAAVLTAGAAAAAGEQVFIDYGEAGWRSSWEMLYTYGFVPGSSVEEWIAAGGRPLFFDGVSPSDELLPQKRALLAALGASEGAADGQWLDLKPTADQCVAMAPLLRLANLSPGDASLEEGVRRLAEALAEWRADPTALWSALQRPVGAAVEAKVAEQVPEIQPRYSRDHARSLEAEDRGATPPRLRCCPSARRRSPPSRPPTSSRRGRSPTKACLATGLPRRSARAAPRG</sequence>
<dbReference type="Gene3D" id="3.90.1410.10">
    <property type="entry name" value="set domain protein methyltransferase, domain 1"/>
    <property type="match status" value="1"/>
</dbReference>
<reference evidence="2" key="1">
    <citation type="submission" date="2021-01" db="EMBL/GenBank/DDBJ databases">
        <authorList>
            <person name="Corre E."/>
            <person name="Pelletier E."/>
            <person name="Niang G."/>
            <person name="Scheremetjew M."/>
            <person name="Finn R."/>
            <person name="Kale V."/>
            <person name="Holt S."/>
            <person name="Cochrane G."/>
            <person name="Meng A."/>
            <person name="Brown T."/>
            <person name="Cohen L."/>
        </authorList>
    </citation>
    <scope>NUCLEOTIDE SEQUENCE</scope>
    <source>
        <strain evidence="2">379</strain>
    </source>
</reference>
<dbReference type="Gene3D" id="3.90.1420.10">
    <property type="entry name" value="Rubisco LSMT, substrate-binding domain"/>
    <property type="match status" value="1"/>
</dbReference>
<dbReference type="EMBL" id="HBIR01027228">
    <property type="protein sequence ID" value="CAE0555054.1"/>
    <property type="molecule type" value="Transcribed_RNA"/>
</dbReference>
<evidence type="ECO:0000313" key="2">
    <source>
        <dbReference type="EMBL" id="CAE0555054.1"/>
    </source>
</evidence>
<protein>
    <recommendedName>
        <fullName evidence="3">Rubisco LSMT substrate-binding domain-containing protein</fullName>
    </recommendedName>
</protein>
<name>A0A7S3SI71_EMIHU</name>
<organism evidence="2">
    <name type="scientific">Emiliania huxleyi</name>
    <name type="common">Coccolithophore</name>
    <name type="synonym">Pontosphaera huxleyi</name>
    <dbReference type="NCBI Taxonomy" id="2903"/>
    <lineage>
        <taxon>Eukaryota</taxon>
        <taxon>Haptista</taxon>
        <taxon>Haptophyta</taxon>
        <taxon>Prymnesiophyceae</taxon>
        <taxon>Isochrysidales</taxon>
        <taxon>Noelaerhabdaceae</taxon>
        <taxon>Emiliania</taxon>
    </lineage>
</organism>